<dbReference type="GO" id="GO:0000976">
    <property type="term" value="F:transcription cis-regulatory region binding"/>
    <property type="evidence" value="ECO:0007669"/>
    <property type="project" value="TreeGrafter"/>
</dbReference>
<dbReference type="RefSeq" id="WP_064282143.1">
    <property type="nucleotide sequence ID" value="NZ_LWCS01000023.1"/>
</dbReference>
<dbReference type="PRINTS" id="PR00455">
    <property type="entry name" value="HTHTETR"/>
</dbReference>
<dbReference type="Gene3D" id="1.10.357.10">
    <property type="entry name" value="Tetracycline Repressor, domain 2"/>
    <property type="match status" value="1"/>
</dbReference>
<dbReference type="PANTHER" id="PTHR30055:SF234">
    <property type="entry name" value="HTH-TYPE TRANSCRIPTIONAL REGULATOR BETI"/>
    <property type="match status" value="1"/>
</dbReference>
<sequence length="200" mass="21961">MAPSVKQSARELRRLQTRERILGAAIAEFQASGMAGADVSAIVSAAGVAHGTFFFHFPSKEHVLLELERREEARMASEFARFLDSGHDLAAALTKVVELISGLEQRLGPLLFKEFLALHFSPTRPSADEWSDHPIVVSLVREIERARGDGEVHPEVDAFYSAAFFLLGIYGVLTTVADCGERDAMLVNLIVTARRGLEAR</sequence>
<proteinExistence type="predicted"/>
<evidence type="ECO:0000256" key="2">
    <source>
        <dbReference type="ARBA" id="ARBA00023125"/>
    </source>
</evidence>
<dbReference type="GO" id="GO:0003700">
    <property type="term" value="F:DNA-binding transcription factor activity"/>
    <property type="evidence" value="ECO:0007669"/>
    <property type="project" value="TreeGrafter"/>
</dbReference>
<dbReference type="PANTHER" id="PTHR30055">
    <property type="entry name" value="HTH-TYPE TRANSCRIPTIONAL REGULATOR RUTR"/>
    <property type="match status" value="1"/>
</dbReference>
<dbReference type="InterPro" id="IPR009057">
    <property type="entry name" value="Homeodomain-like_sf"/>
</dbReference>
<evidence type="ECO:0000256" key="4">
    <source>
        <dbReference type="PROSITE-ProRule" id="PRU00335"/>
    </source>
</evidence>
<evidence type="ECO:0000313" key="7">
    <source>
        <dbReference type="Proteomes" id="UP000078396"/>
    </source>
</evidence>
<keyword evidence="2 4" id="KW-0238">DNA-binding</keyword>
<evidence type="ECO:0000313" key="6">
    <source>
        <dbReference type="EMBL" id="OAN37940.1"/>
    </source>
</evidence>
<name>A0A178LV02_MYCIR</name>
<dbReference type="PROSITE" id="PS50977">
    <property type="entry name" value="HTH_TETR_2"/>
    <property type="match status" value="1"/>
</dbReference>
<evidence type="ECO:0000256" key="3">
    <source>
        <dbReference type="ARBA" id="ARBA00023163"/>
    </source>
</evidence>
<accession>A0A178LV02</accession>
<reference evidence="6 7" key="1">
    <citation type="submission" date="2016-04" db="EMBL/GenBank/DDBJ databases">
        <title>Draft Genome Sequences of Staphylococcus capitis Strain H36, S. capitis Strain H65, S. cohnii Strain H62, S. hominis Strain H69, Mycobacterium iranicum Strain H39, Plantibacter sp. Strain H53, Pseudomonas oryzihabitans Strain H72, and Microbacterium sp. Strain H83, isolated from residential settings.</title>
        <authorList>
            <person name="Lymperopoulou D."/>
            <person name="Adams R.I."/>
            <person name="Lindow S."/>
            <person name="Coil D.A."/>
            <person name="Jospin G."/>
            <person name="Eisen J.A."/>
        </authorList>
    </citation>
    <scope>NUCLEOTIDE SEQUENCE [LARGE SCALE GENOMIC DNA]</scope>
    <source>
        <strain evidence="6 7">H39</strain>
    </source>
</reference>
<dbReference type="AlphaFoldDB" id="A0A178LV02"/>
<dbReference type="eggNOG" id="COG1309">
    <property type="taxonomic scope" value="Bacteria"/>
</dbReference>
<evidence type="ECO:0000259" key="5">
    <source>
        <dbReference type="PROSITE" id="PS50977"/>
    </source>
</evidence>
<dbReference type="Proteomes" id="UP000078396">
    <property type="component" value="Unassembled WGS sequence"/>
</dbReference>
<gene>
    <name evidence="6" type="ORF">A4X20_20265</name>
</gene>
<dbReference type="Pfam" id="PF00440">
    <property type="entry name" value="TetR_N"/>
    <property type="match status" value="1"/>
</dbReference>
<dbReference type="STRING" id="912594.AWC12_03560"/>
<evidence type="ECO:0000256" key="1">
    <source>
        <dbReference type="ARBA" id="ARBA00023015"/>
    </source>
</evidence>
<dbReference type="InterPro" id="IPR001647">
    <property type="entry name" value="HTH_TetR"/>
</dbReference>
<dbReference type="OrthoDB" id="4544397at2"/>
<keyword evidence="3" id="KW-0804">Transcription</keyword>
<keyword evidence="1" id="KW-0805">Transcription regulation</keyword>
<dbReference type="EMBL" id="LWCS01000023">
    <property type="protein sequence ID" value="OAN37940.1"/>
    <property type="molecule type" value="Genomic_DNA"/>
</dbReference>
<dbReference type="SUPFAM" id="SSF46689">
    <property type="entry name" value="Homeodomain-like"/>
    <property type="match status" value="1"/>
</dbReference>
<protein>
    <submittedName>
        <fullName evidence="6">TetR family transcriptional regulator</fullName>
    </submittedName>
</protein>
<comment type="caution">
    <text evidence="6">The sequence shown here is derived from an EMBL/GenBank/DDBJ whole genome shotgun (WGS) entry which is preliminary data.</text>
</comment>
<organism evidence="6 7">
    <name type="scientific">Mycolicibacterium iranicum</name>
    <name type="common">Mycobacterium iranicum</name>
    <dbReference type="NCBI Taxonomy" id="912594"/>
    <lineage>
        <taxon>Bacteria</taxon>
        <taxon>Bacillati</taxon>
        <taxon>Actinomycetota</taxon>
        <taxon>Actinomycetes</taxon>
        <taxon>Mycobacteriales</taxon>
        <taxon>Mycobacteriaceae</taxon>
        <taxon>Mycolicibacterium</taxon>
    </lineage>
</organism>
<feature type="DNA-binding region" description="H-T-H motif" evidence="4">
    <location>
        <begin position="38"/>
        <end position="57"/>
    </location>
</feature>
<feature type="domain" description="HTH tetR-type" evidence="5">
    <location>
        <begin position="15"/>
        <end position="75"/>
    </location>
</feature>
<dbReference type="InterPro" id="IPR050109">
    <property type="entry name" value="HTH-type_TetR-like_transc_reg"/>
</dbReference>